<protein>
    <recommendedName>
        <fullName evidence="4">SnoaL-like protein</fullName>
    </recommendedName>
</protein>
<feature type="signal peptide" evidence="1">
    <location>
        <begin position="1"/>
        <end position="23"/>
    </location>
</feature>
<keyword evidence="3" id="KW-1185">Reference proteome</keyword>
<accession>A0ABY7T9P7</accession>
<sequence>MKNTLILFFCTVLLSVASLSIKAQQIDTAKENRAIRQLVKNYEDAWNRHDPKALAANYRIDAT</sequence>
<name>A0ABY7T9P7_9SPHI</name>
<evidence type="ECO:0000313" key="2">
    <source>
        <dbReference type="EMBL" id="WCT12958.1"/>
    </source>
</evidence>
<dbReference type="EMBL" id="CP117167">
    <property type="protein sequence ID" value="WCT12958.1"/>
    <property type="molecule type" value="Genomic_DNA"/>
</dbReference>
<proteinExistence type="predicted"/>
<evidence type="ECO:0000313" key="3">
    <source>
        <dbReference type="Proteomes" id="UP001216139"/>
    </source>
</evidence>
<dbReference type="SUPFAM" id="SSF54427">
    <property type="entry name" value="NTF2-like"/>
    <property type="match status" value="1"/>
</dbReference>
<organism evidence="2 3">
    <name type="scientific">Mucilaginibacter jinjuensis</name>
    <dbReference type="NCBI Taxonomy" id="1176721"/>
    <lineage>
        <taxon>Bacteria</taxon>
        <taxon>Pseudomonadati</taxon>
        <taxon>Bacteroidota</taxon>
        <taxon>Sphingobacteriia</taxon>
        <taxon>Sphingobacteriales</taxon>
        <taxon>Sphingobacteriaceae</taxon>
        <taxon>Mucilaginibacter</taxon>
    </lineage>
</organism>
<evidence type="ECO:0000256" key="1">
    <source>
        <dbReference type="SAM" id="SignalP"/>
    </source>
</evidence>
<feature type="chain" id="PRO_5046722826" description="SnoaL-like protein" evidence="1">
    <location>
        <begin position="24"/>
        <end position="63"/>
    </location>
</feature>
<gene>
    <name evidence="2" type="ORF">PQO05_03295</name>
</gene>
<keyword evidence="1" id="KW-0732">Signal</keyword>
<evidence type="ECO:0008006" key="4">
    <source>
        <dbReference type="Google" id="ProtNLM"/>
    </source>
</evidence>
<dbReference type="RefSeq" id="WP_273631231.1">
    <property type="nucleotide sequence ID" value="NZ_CP117167.1"/>
</dbReference>
<dbReference type="InterPro" id="IPR032710">
    <property type="entry name" value="NTF2-like_dom_sf"/>
</dbReference>
<dbReference type="Proteomes" id="UP001216139">
    <property type="component" value="Chromosome"/>
</dbReference>
<reference evidence="2 3" key="1">
    <citation type="submission" date="2023-02" db="EMBL/GenBank/DDBJ databases">
        <title>Genome sequence of Mucilaginibacter jinjuensis strain KACC 16571.</title>
        <authorList>
            <person name="Kim S."/>
            <person name="Heo J."/>
            <person name="Kwon S.-W."/>
        </authorList>
    </citation>
    <scope>NUCLEOTIDE SEQUENCE [LARGE SCALE GENOMIC DNA]</scope>
    <source>
        <strain evidence="2 3">KACC 16571</strain>
    </source>
</reference>
<dbReference type="Gene3D" id="3.10.450.50">
    <property type="match status" value="1"/>
</dbReference>